<evidence type="ECO:0000256" key="4">
    <source>
        <dbReference type="ARBA" id="ARBA00022989"/>
    </source>
</evidence>
<reference evidence="11" key="1">
    <citation type="submission" date="2022-01" db="EMBL/GenBank/DDBJ databases">
        <title>Whole genome-based taxonomy of the Shewanellaceae.</title>
        <authorList>
            <person name="Martin-Rodriguez A.J."/>
        </authorList>
    </citation>
    <scope>NUCLEOTIDE SEQUENCE</scope>
    <source>
        <strain evidence="11">DSM 16422</strain>
    </source>
</reference>
<dbReference type="GO" id="GO:0044877">
    <property type="term" value="F:protein-containing complex binding"/>
    <property type="evidence" value="ECO:0007669"/>
    <property type="project" value="InterPro"/>
</dbReference>
<dbReference type="InterPro" id="IPR011990">
    <property type="entry name" value="TPR-like_helical_dom_sf"/>
</dbReference>
<comment type="subcellular location">
    <subcellularLocation>
        <location evidence="1">Cell membrane</location>
        <topology evidence="1">Single-pass type II membrane protein</topology>
    </subcellularLocation>
</comment>
<dbReference type="PIRSF" id="PIRSF006170">
    <property type="entry name" value="YfgM"/>
    <property type="match status" value="1"/>
</dbReference>
<feature type="domain" description="Ancillary SecYEG translocon subunit/Cell division coordinator CpoB TPR" evidence="10">
    <location>
        <begin position="15"/>
        <end position="204"/>
    </location>
</feature>
<keyword evidence="12" id="KW-1185">Reference proteome</keyword>
<evidence type="ECO:0000256" key="8">
    <source>
        <dbReference type="ARBA" id="ARBA00024235"/>
    </source>
</evidence>
<keyword evidence="4 9" id="KW-1133">Transmembrane helix</keyword>
<dbReference type="Gene3D" id="1.25.40.10">
    <property type="entry name" value="Tetratricopeptide repeat domain"/>
    <property type="match status" value="1"/>
</dbReference>
<evidence type="ECO:0000256" key="5">
    <source>
        <dbReference type="ARBA" id="ARBA00023136"/>
    </source>
</evidence>
<dbReference type="RefSeq" id="WP_248994439.1">
    <property type="nucleotide sequence ID" value="NZ_JAKIKP010000002.1"/>
</dbReference>
<evidence type="ECO:0000256" key="7">
    <source>
        <dbReference type="ARBA" id="ARBA00024197"/>
    </source>
</evidence>
<evidence type="ECO:0000256" key="6">
    <source>
        <dbReference type="ARBA" id="ARBA00023186"/>
    </source>
</evidence>
<dbReference type="Proteomes" id="UP001139333">
    <property type="component" value="Unassembled WGS sequence"/>
</dbReference>
<gene>
    <name evidence="11" type="ORF">L2672_03420</name>
</gene>
<feature type="transmembrane region" description="Helical" evidence="9">
    <location>
        <begin position="21"/>
        <end position="39"/>
    </location>
</feature>
<keyword evidence="3 9" id="KW-0812">Transmembrane</keyword>
<dbReference type="PANTHER" id="PTHR38035">
    <property type="entry name" value="UPF0070 PROTEIN YFGM"/>
    <property type="match status" value="1"/>
</dbReference>
<keyword evidence="6" id="KW-0143">Chaperone</keyword>
<keyword evidence="5 9" id="KW-0472">Membrane</keyword>
<evidence type="ECO:0000256" key="2">
    <source>
        <dbReference type="ARBA" id="ARBA00022475"/>
    </source>
</evidence>
<comment type="caution">
    <text evidence="11">The sequence shown here is derived from an EMBL/GenBank/DDBJ whole genome shotgun (WGS) entry which is preliminary data.</text>
</comment>
<sequence>MEIYSTEEQQVDAIKQFWKDYGTSIVIGAVVGLGGLYGWNTYSDMKIASSEQASESYDQLTANADNPAVFLEGAESFVKEHDQAGYQALLELLTAKAAVEAGDIDKAKDAYKRIIAAKPGAGVETIATIRLARLQAEQGNVGTALKTLDTVTDDAFKSQKEELKGDFLVRQGDLELAKQAYQTAIDNGGALTNPALTMKLDNLNKA</sequence>
<accession>A0A9X2CKL5</accession>
<evidence type="ECO:0000256" key="1">
    <source>
        <dbReference type="ARBA" id="ARBA00004401"/>
    </source>
</evidence>
<comment type="similarity">
    <text evidence="7">Belongs to the YfgM family.</text>
</comment>
<dbReference type="Pfam" id="PF09976">
    <property type="entry name" value="TPR_21"/>
    <property type="match status" value="1"/>
</dbReference>
<dbReference type="AlphaFoldDB" id="A0A9X2CKL5"/>
<dbReference type="InterPro" id="IPR018704">
    <property type="entry name" value="SecYEG/CpoB_TPR"/>
</dbReference>
<evidence type="ECO:0000256" key="9">
    <source>
        <dbReference type="SAM" id="Phobius"/>
    </source>
</evidence>
<dbReference type="GO" id="GO:0005886">
    <property type="term" value="C:plasma membrane"/>
    <property type="evidence" value="ECO:0007669"/>
    <property type="project" value="UniProtKB-SubCell"/>
</dbReference>
<keyword evidence="2" id="KW-1003">Cell membrane</keyword>
<name>A0A9X2CKL5_9GAMM</name>
<evidence type="ECO:0000313" key="11">
    <source>
        <dbReference type="EMBL" id="MCL1141754.1"/>
    </source>
</evidence>
<dbReference type="SUPFAM" id="SSF48452">
    <property type="entry name" value="TPR-like"/>
    <property type="match status" value="1"/>
</dbReference>
<evidence type="ECO:0000256" key="3">
    <source>
        <dbReference type="ARBA" id="ARBA00022692"/>
    </source>
</evidence>
<dbReference type="EMBL" id="JAKIKP010000002">
    <property type="protein sequence ID" value="MCL1141754.1"/>
    <property type="molecule type" value="Genomic_DNA"/>
</dbReference>
<proteinExistence type="inferred from homology"/>
<organism evidence="11 12">
    <name type="scientific">Shewanella gaetbuli</name>
    <dbReference type="NCBI Taxonomy" id="220752"/>
    <lineage>
        <taxon>Bacteria</taxon>
        <taxon>Pseudomonadati</taxon>
        <taxon>Pseudomonadota</taxon>
        <taxon>Gammaproteobacteria</taxon>
        <taxon>Alteromonadales</taxon>
        <taxon>Shewanellaceae</taxon>
        <taxon>Shewanella</taxon>
    </lineage>
</organism>
<evidence type="ECO:0000259" key="10">
    <source>
        <dbReference type="Pfam" id="PF09976"/>
    </source>
</evidence>
<dbReference type="PANTHER" id="PTHR38035:SF1">
    <property type="entry name" value="ANCILLARY SECYEG TRANSLOCON SUBUNIT"/>
    <property type="match status" value="1"/>
</dbReference>
<dbReference type="InterPro" id="IPR026039">
    <property type="entry name" value="YfgM"/>
</dbReference>
<evidence type="ECO:0000313" key="12">
    <source>
        <dbReference type="Proteomes" id="UP001139333"/>
    </source>
</evidence>
<protein>
    <recommendedName>
        <fullName evidence="8">Ancillary SecYEG translocon subunit</fullName>
    </recommendedName>
</protein>